<gene>
    <name evidence="6" type="ORF">ACFO3M_10635</name>
</gene>
<reference evidence="7" key="1">
    <citation type="journal article" date="2019" name="Int. J. Syst. Evol. Microbiol.">
        <title>The Global Catalogue of Microorganisms (GCM) 10K type strain sequencing project: providing services to taxonomists for standard genome sequencing and annotation.</title>
        <authorList>
            <consortium name="The Broad Institute Genomics Platform"/>
            <consortium name="The Broad Institute Genome Sequencing Center for Infectious Disease"/>
            <person name="Wu L."/>
            <person name="Ma J."/>
        </authorList>
    </citation>
    <scope>NUCLEOTIDE SEQUENCE [LARGE SCALE GENOMIC DNA]</scope>
    <source>
        <strain evidence="7">CCUG 62763</strain>
    </source>
</reference>
<dbReference type="EMBL" id="JBHSGR010000009">
    <property type="protein sequence ID" value="MFC4693840.1"/>
    <property type="molecule type" value="Genomic_DNA"/>
</dbReference>
<evidence type="ECO:0000256" key="1">
    <source>
        <dbReference type="ARBA" id="ARBA00023015"/>
    </source>
</evidence>
<dbReference type="PANTHER" id="PTHR30055:SF234">
    <property type="entry name" value="HTH-TYPE TRANSCRIPTIONAL REGULATOR BETI"/>
    <property type="match status" value="1"/>
</dbReference>
<keyword evidence="7" id="KW-1185">Reference proteome</keyword>
<feature type="DNA-binding region" description="H-T-H motif" evidence="4">
    <location>
        <begin position="35"/>
        <end position="54"/>
    </location>
</feature>
<dbReference type="SUPFAM" id="SSF46689">
    <property type="entry name" value="Homeodomain-like"/>
    <property type="match status" value="1"/>
</dbReference>
<sequence>MSDQSRRAQKKALTRAHVRETAQRLFADRGFDAVTIADVAAAADVAVQTVFNHFTTKEELYWADRTPWVDGPAAAVRERHAGVPALTALRAHLVASVGHYVERLADPTGRCTVTDLDRSPALQASERELHHTAEARLREALVEAWTGPCPEHPVPADPRTTAAVVAATWLAVSRILVTQPRSPMPAPEQAAEVAAATRALAERLLSGYEAGLVSSATADESARALRAV</sequence>
<keyword evidence="2 4" id="KW-0238">DNA-binding</keyword>
<dbReference type="PROSITE" id="PS50977">
    <property type="entry name" value="HTH_TETR_2"/>
    <property type="match status" value="1"/>
</dbReference>
<comment type="caution">
    <text evidence="6">The sequence shown here is derived from an EMBL/GenBank/DDBJ whole genome shotgun (WGS) entry which is preliminary data.</text>
</comment>
<organism evidence="6 7">
    <name type="scientific">Geodermatophilus arenarius</name>
    <dbReference type="NCBI Taxonomy" id="1137990"/>
    <lineage>
        <taxon>Bacteria</taxon>
        <taxon>Bacillati</taxon>
        <taxon>Actinomycetota</taxon>
        <taxon>Actinomycetes</taxon>
        <taxon>Geodermatophilales</taxon>
        <taxon>Geodermatophilaceae</taxon>
        <taxon>Geodermatophilus</taxon>
    </lineage>
</organism>
<dbReference type="PRINTS" id="PR00455">
    <property type="entry name" value="HTHTETR"/>
</dbReference>
<dbReference type="Gene3D" id="1.10.357.10">
    <property type="entry name" value="Tetracycline Repressor, domain 2"/>
    <property type="match status" value="1"/>
</dbReference>
<evidence type="ECO:0000256" key="2">
    <source>
        <dbReference type="ARBA" id="ARBA00023125"/>
    </source>
</evidence>
<dbReference type="PANTHER" id="PTHR30055">
    <property type="entry name" value="HTH-TYPE TRANSCRIPTIONAL REGULATOR RUTR"/>
    <property type="match status" value="1"/>
</dbReference>
<evidence type="ECO:0000256" key="4">
    <source>
        <dbReference type="PROSITE-ProRule" id="PRU00335"/>
    </source>
</evidence>
<dbReference type="RefSeq" id="WP_387988558.1">
    <property type="nucleotide sequence ID" value="NZ_JBHSGR010000009.1"/>
</dbReference>
<dbReference type="InterPro" id="IPR050109">
    <property type="entry name" value="HTH-type_TetR-like_transc_reg"/>
</dbReference>
<feature type="domain" description="HTH tetR-type" evidence="5">
    <location>
        <begin position="12"/>
        <end position="72"/>
    </location>
</feature>
<evidence type="ECO:0000313" key="7">
    <source>
        <dbReference type="Proteomes" id="UP001596025"/>
    </source>
</evidence>
<keyword evidence="3" id="KW-0804">Transcription</keyword>
<protein>
    <submittedName>
        <fullName evidence="6">TetR/AcrR family transcriptional regulator</fullName>
    </submittedName>
</protein>
<dbReference type="Proteomes" id="UP001596025">
    <property type="component" value="Unassembled WGS sequence"/>
</dbReference>
<evidence type="ECO:0000259" key="5">
    <source>
        <dbReference type="PROSITE" id="PS50977"/>
    </source>
</evidence>
<evidence type="ECO:0000256" key="3">
    <source>
        <dbReference type="ARBA" id="ARBA00023163"/>
    </source>
</evidence>
<keyword evidence="1" id="KW-0805">Transcription regulation</keyword>
<accession>A0ABV9LL97</accession>
<proteinExistence type="predicted"/>
<dbReference type="InterPro" id="IPR001647">
    <property type="entry name" value="HTH_TetR"/>
</dbReference>
<name>A0ABV9LL97_9ACTN</name>
<evidence type="ECO:0000313" key="6">
    <source>
        <dbReference type="EMBL" id="MFC4693840.1"/>
    </source>
</evidence>
<dbReference type="Pfam" id="PF00440">
    <property type="entry name" value="TetR_N"/>
    <property type="match status" value="1"/>
</dbReference>
<dbReference type="InterPro" id="IPR009057">
    <property type="entry name" value="Homeodomain-like_sf"/>
</dbReference>